<dbReference type="AlphaFoldDB" id="A0A1X7TGN1"/>
<proteinExistence type="predicted"/>
<sequence>NMFISKFYRGLLFDYGMWNQLRVDKGREWFLMLFIQEKLCNLRGNTSIPPYLHSSSQL</sequence>
<dbReference type="InParanoid" id="A0A1X7TGN1"/>
<reference evidence="1" key="1">
    <citation type="submission" date="2017-05" db="UniProtKB">
        <authorList>
            <consortium name="EnsemblMetazoa"/>
        </authorList>
    </citation>
    <scope>IDENTIFICATION</scope>
</reference>
<dbReference type="EnsemblMetazoa" id="Aqu2.1.13607_001">
    <property type="protein sequence ID" value="Aqu2.1.13607_001"/>
    <property type="gene ID" value="Aqu2.1.13607"/>
</dbReference>
<accession>A0A1X7TGN1</accession>
<evidence type="ECO:0000313" key="1">
    <source>
        <dbReference type="EnsemblMetazoa" id="Aqu2.1.13607_001"/>
    </source>
</evidence>
<name>A0A1X7TGN1_AMPQE</name>
<protein>
    <submittedName>
        <fullName evidence="1">Uncharacterized protein</fullName>
    </submittedName>
</protein>
<organism evidence="1">
    <name type="scientific">Amphimedon queenslandica</name>
    <name type="common">Sponge</name>
    <dbReference type="NCBI Taxonomy" id="400682"/>
    <lineage>
        <taxon>Eukaryota</taxon>
        <taxon>Metazoa</taxon>
        <taxon>Porifera</taxon>
        <taxon>Demospongiae</taxon>
        <taxon>Heteroscleromorpha</taxon>
        <taxon>Haplosclerida</taxon>
        <taxon>Niphatidae</taxon>
        <taxon>Amphimedon</taxon>
    </lineage>
</organism>